<dbReference type="InterPro" id="IPR007110">
    <property type="entry name" value="Ig-like_dom"/>
</dbReference>
<feature type="compositionally biased region" description="Basic and acidic residues" evidence="1">
    <location>
        <begin position="380"/>
        <end position="398"/>
    </location>
</feature>
<dbReference type="PANTHER" id="PTHR23279:SF12">
    <property type="entry name" value="DEFECTIVE PROBOSCIS EXTENSION RESPONSE 14, ISOFORM A-RELATED"/>
    <property type="match status" value="1"/>
</dbReference>
<dbReference type="SMART" id="SM00409">
    <property type="entry name" value="IG"/>
    <property type="match status" value="2"/>
</dbReference>
<accession>A0ABR1B0I0</accession>
<dbReference type="Pfam" id="PF14975">
    <property type="entry name" value="DUF4512"/>
    <property type="match status" value="1"/>
</dbReference>
<dbReference type="InterPro" id="IPR003599">
    <property type="entry name" value="Ig_sub"/>
</dbReference>
<evidence type="ECO:0000256" key="1">
    <source>
        <dbReference type="SAM" id="MobiDB-lite"/>
    </source>
</evidence>
<dbReference type="InterPro" id="IPR013151">
    <property type="entry name" value="Immunoglobulin_dom"/>
</dbReference>
<name>A0ABR1B0I0_POLSC</name>
<feature type="domain" description="Ig-like" evidence="3">
    <location>
        <begin position="75"/>
        <end position="176"/>
    </location>
</feature>
<dbReference type="CDD" id="cd00096">
    <property type="entry name" value="Ig"/>
    <property type="match status" value="1"/>
</dbReference>
<dbReference type="Pfam" id="PF07686">
    <property type="entry name" value="V-set"/>
    <property type="match status" value="1"/>
</dbReference>
<dbReference type="SUPFAM" id="SSF48726">
    <property type="entry name" value="Immunoglobulin"/>
    <property type="match status" value="2"/>
</dbReference>
<evidence type="ECO:0000313" key="5">
    <source>
        <dbReference type="Proteomes" id="UP001359485"/>
    </source>
</evidence>
<evidence type="ECO:0000256" key="2">
    <source>
        <dbReference type="SAM" id="Phobius"/>
    </source>
</evidence>
<dbReference type="Pfam" id="PF00047">
    <property type="entry name" value="ig"/>
    <property type="match status" value="1"/>
</dbReference>
<dbReference type="CDD" id="cd00099">
    <property type="entry name" value="IgV"/>
    <property type="match status" value="1"/>
</dbReference>
<gene>
    <name evidence="4" type="ORF">RUM44_006074</name>
</gene>
<keyword evidence="5" id="KW-1185">Reference proteome</keyword>
<comment type="caution">
    <text evidence="4">The sequence shown here is derived from an EMBL/GenBank/DDBJ whole genome shotgun (WGS) entry which is preliminary data.</text>
</comment>
<dbReference type="Proteomes" id="UP001359485">
    <property type="component" value="Unassembled WGS sequence"/>
</dbReference>
<feature type="transmembrane region" description="Helical" evidence="2">
    <location>
        <begin position="338"/>
        <end position="355"/>
    </location>
</feature>
<dbReference type="Gene3D" id="2.60.40.10">
    <property type="entry name" value="Immunoglobulins"/>
    <property type="match status" value="2"/>
</dbReference>
<dbReference type="EMBL" id="JAWJWF010000006">
    <property type="protein sequence ID" value="KAK6631547.1"/>
    <property type="molecule type" value="Genomic_DNA"/>
</dbReference>
<feature type="domain" description="Ig-like" evidence="3">
    <location>
        <begin position="185"/>
        <end position="283"/>
    </location>
</feature>
<dbReference type="InterPro" id="IPR013783">
    <property type="entry name" value="Ig-like_fold"/>
</dbReference>
<proteinExistence type="predicted"/>
<organism evidence="4 5">
    <name type="scientific">Polyplax serrata</name>
    <name type="common">Common mouse louse</name>
    <dbReference type="NCBI Taxonomy" id="468196"/>
    <lineage>
        <taxon>Eukaryota</taxon>
        <taxon>Metazoa</taxon>
        <taxon>Ecdysozoa</taxon>
        <taxon>Arthropoda</taxon>
        <taxon>Hexapoda</taxon>
        <taxon>Insecta</taxon>
        <taxon>Pterygota</taxon>
        <taxon>Neoptera</taxon>
        <taxon>Paraneoptera</taxon>
        <taxon>Psocodea</taxon>
        <taxon>Troctomorpha</taxon>
        <taxon>Phthiraptera</taxon>
        <taxon>Anoplura</taxon>
        <taxon>Polyplacidae</taxon>
        <taxon>Polyplax</taxon>
    </lineage>
</organism>
<dbReference type="PROSITE" id="PS50835">
    <property type="entry name" value="IG_LIKE"/>
    <property type="match status" value="2"/>
</dbReference>
<reference evidence="4 5" key="1">
    <citation type="submission" date="2023-09" db="EMBL/GenBank/DDBJ databases">
        <title>Genomes of two closely related lineages of the louse Polyplax serrata with different host specificities.</title>
        <authorList>
            <person name="Martinu J."/>
            <person name="Tarabai H."/>
            <person name="Stefka J."/>
            <person name="Hypsa V."/>
        </authorList>
    </citation>
    <scope>NUCLEOTIDE SEQUENCE [LARGE SCALE GENOMIC DNA]</scope>
    <source>
        <strain evidence="4">98ZLc_SE</strain>
    </source>
</reference>
<dbReference type="InterPro" id="IPR003598">
    <property type="entry name" value="Ig_sub2"/>
</dbReference>
<dbReference type="InterPro" id="IPR036179">
    <property type="entry name" value="Ig-like_dom_sf"/>
</dbReference>
<dbReference type="InterPro" id="IPR013106">
    <property type="entry name" value="Ig_V-set"/>
</dbReference>
<keyword evidence="2" id="KW-0812">Transmembrane</keyword>
<protein>
    <recommendedName>
        <fullName evidence="3">Ig-like domain-containing protein</fullName>
    </recommendedName>
</protein>
<dbReference type="InterPro" id="IPR026776">
    <property type="entry name" value="UPF0729_C18orf32-like"/>
</dbReference>
<dbReference type="InterPro" id="IPR037448">
    <property type="entry name" value="Zig-8"/>
</dbReference>
<feature type="region of interest" description="Disordered" evidence="1">
    <location>
        <begin position="366"/>
        <end position="398"/>
    </location>
</feature>
<keyword evidence="2" id="KW-1133">Transmembrane helix</keyword>
<evidence type="ECO:0000313" key="4">
    <source>
        <dbReference type="EMBL" id="KAK6631547.1"/>
    </source>
</evidence>
<dbReference type="PANTHER" id="PTHR23279">
    <property type="entry name" value="DEFECTIVE PROBOSCIS EXTENSION RESPONSE DPR -RELATED"/>
    <property type="match status" value="1"/>
</dbReference>
<keyword evidence="2" id="KW-0472">Membrane</keyword>
<sequence>MTLDQTTEITFPINSTFSTIPATPTSKLALPTLPPTKAYKAKDYMKTDAPMLNYIFDTHSSKGKHHHHDTYKWGPHFDPSDAHLNGSTVTVQVGDTAILNCKVNFLQDKTQISWMRRKENNELQLLTVGRHTYSGDDRYTLEFQYPGNWRLQIKFVSKNDEGLYECQISTHPPKVTQTFLYINAPEVVIVDEHGVQLLDKYYESDSTIQLSCIVRHVAMTSSVVLWMHGNRILNYDLTRGGISVRTELKEAGANSTLSVAKVNKTDSGNYTCSISKTEFATVAVHVLNEESLAELHHGSQSSLYTVAVTFELKLLYQNETDHSKKTDMDNKMVCISCFMWPLLLFIWYKFINSFFMKIWNNKAVKENESSSNVDGGTEGRSVEASEKSSDGEPRKKEE</sequence>
<evidence type="ECO:0000259" key="3">
    <source>
        <dbReference type="PROSITE" id="PS50835"/>
    </source>
</evidence>
<dbReference type="SMART" id="SM00408">
    <property type="entry name" value="IGc2"/>
    <property type="match status" value="2"/>
</dbReference>